<comment type="caution">
    <text evidence="3">The sequence shown here is derived from an EMBL/GenBank/DDBJ whole genome shotgun (WGS) entry which is preliminary data.</text>
</comment>
<dbReference type="PIRSF" id="PIRSF006487">
    <property type="entry name" value="GcvT"/>
    <property type="match status" value="1"/>
</dbReference>
<sequence>MTSQRIARLSSRAVIGVSGPDWRSFLQGLLTQDVETLAPGELRFSGLLTPQGRLLYDLFAAGLPDGALLDVAAEHRDTIVARLSMYRLRAKVEIGPLDLVVAAVFDPSGATVTGEGLYADPRLAALGARVYGPVDEPDADEAAFEAHRLALGVPGPADWLSDRNYPIEADFDLLAGIDFKKGCFVGQETTSRMKRRGTIKNRMLPIVFDGPAPAFGAEVLAGTLRAGEVLSGTDGRAMALLRLDRIEGAELTVDGRPVRVDRPEWVPPTPTAASV</sequence>
<protein>
    <submittedName>
        <fullName evidence="3">Folate-binding protein YgfZ</fullName>
    </submittedName>
</protein>
<gene>
    <name evidence="3" type="ORF">G5B46_17715</name>
</gene>
<dbReference type="PANTHER" id="PTHR22602">
    <property type="entry name" value="TRANSFERASE CAF17, MITOCHONDRIAL-RELATED"/>
    <property type="match status" value="1"/>
</dbReference>
<dbReference type="NCBIfam" id="TIGR03317">
    <property type="entry name" value="ygfZ_signature"/>
    <property type="match status" value="1"/>
</dbReference>
<keyword evidence="1" id="KW-0809">Transit peptide</keyword>
<evidence type="ECO:0000256" key="1">
    <source>
        <dbReference type="ARBA" id="ARBA00022946"/>
    </source>
</evidence>
<name>A0A6G4R0Z9_9CAUL</name>
<dbReference type="EMBL" id="JAAKGT010000009">
    <property type="protein sequence ID" value="NGM51451.1"/>
    <property type="molecule type" value="Genomic_DNA"/>
</dbReference>
<dbReference type="InterPro" id="IPR017703">
    <property type="entry name" value="YgfZ/GCV_T_CS"/>
</dbReference>
<dbReference type="GO" id="GO:0016226">
    <property type="term" value="P:iron-sulfur cluster assembly"/>
    <property type="evidence" value="ECO:0007669"/>
    <property type="project" value="TreeGrafter"/>
</dbReference>
<dbReference type="Pfam" id="PF25455">
    <property type="entry name" value="Beta-barrel_CAF17_C"/>
    <property type="match status" value="1"/>
</dbReference>
<dbReference type="Gene3D" id="3.30.1360.120">
    <property type="entry name" value="Probable tRNA modification gtpase trme, domain 1"/>
    <property type="match status" value="2"/>
</dbReference>
<dbReference type="RefSeq" id="WP_165260905.1">
    <property type="nucleotide sequence ID" value="NZ_JAAKGT010000009.1"/>
</dbReference>
<feature type="domain" description="CAF17 C-terminal" evidence="2">
    <location>
        <begin position="201"/>
        <end position="267"/>
    </location>
</feature>
<evidence type="ECO:0000259" key="2">
    <source>
        <dbReference type="Pfam" id="PF25455"/>
    </source>
</evidence>
<dbReference type="InterPro" id="IPR045179">
    <property type="entry name" value="YgfZ/GcvT"/>
</dbReference>
<dbReference type="InterPro" id="IPR027266">
    <property type="entry name" value="TrmE/GcvT-like"/>
</dbReference>
<dbReference type="SUPFAM" id="SSF103025">
    <property type="entry name" value="Folate-binding domain"/>
    <property type="match status" value="1"/>
</dbReference>
<dbReference type="AlphaFoldDB" id="A0A6G4R0Z9"/>
<reference evidence="3" key="1">
    <citation type="submission" date="2020-02" db="EMBL/GenBank/DDBJ databases">
        <authorList>
            <person name="Gao J."/>
            <person name="Sun J."/>
        </authorList>
    </citation>
    <scope>NUCLEOTIDE SEQUENCE</scope>
    <source>
        <strain evidence="3">602-2</strain>
    </source>
</reference>
<dbReference type="PANTHER" id="PTHR22602:SF0">
    <property type="entry name" value="TRANSFERASE CAF17, MITOCHONDRIAL-RELATED"/>
    <property type="match status" value="1"/>
</dbReference>
<evidence type="ECO:0000313" key="3">
    <source>
        <dbReference type="EMBL" id="NGM51451.1"/>
    </source>
</evidence>
<accession>A0A6G4R0Z9</accession>
<dbReference type="InterPro" id="IPR057460">
    <property type="entry name" value="CAF17_C"/>
</dbReference>
<proteinExistence type="predicted"/>
<organism evidence="3">
    <name type="scientific">Caulobacter sp. 602-2</name>
    <dbReference type="NCBI Taxonomy" id="2710887"/>
    <lineage>
        <taxon>Bacteria</taxon>
        <taxon>Pseudomonadati</taxon>
        <taxon>Pseudomonadota</taxon>
        <taxon>Alphaproteobacteria</taxon>
        <taxon>Caulobacterales</taxon>
        <taxon>Caulobacteraceae</taxon>
        <taxon>Caulobacter</taxon>
    </lineage>
</organism>